<evidence type="ECO:0000256" key="6">
    <source>
        <dbReference type="SAM" id="Phobius"/>
    </source>
</evidence>
<evidence type="ECO:0000313" key="9">
    <source>
        <dbReference type="Proteomes" id="UP001335100"/>
    </source>
</evidence>
<dbReference type="RefSeq" id="WP_330078427.1">
    <property type="nucleotide sequence ID" value="NZ_JAZDQJ010000091.1"/>
</dbReference>
<sequence length="144" mass="16029">MDGSTAHIPYEKPKNLAGLGQRLLARLVDQAIVFLILIASVYLNNVLYMHFGHFTGYDLVTPLAMLLAIAYSLGADALKGQSLGKRLMKIVVVDERSYLNCSLLQSIARNLSLSFLTLLDFIFIFFGSRKRLGDMFANTVVLRT</sequence>
<organism evidence="8 9">
    <name type="scientific">Pseudomonas ulcerans</name>
    <dbReference type="NCBI Taxonomy" id="3115852"/>
    <lineage>
        <taxon>Bacteria</taxon>
        <taxon>Pseudomonadati</taxon>
        <taxon>Pseudomonadota</taxon>
        <taxon>Gammaproteobacteria</taxon>
        <taxon>Pseudomonadales</taxon>
        <taxon>Pseudomonadaceae</taxon>
        <taxon>Pseudomonas</taxon>
    </lineage>
</organism>
<dbReference type="InterPro" id="IPR051791">
    <property type="entry name" value="Pra-immunoreactive"/>
</dbReference>
<keyword evidence="2" id="KW-1003">Cell membrane</keyword>
<keyword evidence="5 6" id="KW-0472">Membrane</keyword>
<feature type="transmembrane region" description="Helical" evidence="6">
    <location>
        <begin position="55"/>
        <end position="74"/>
    </location>
</feature>
<evidence type="ECO:0000256" key="2">
    <source>
        <dbReference type="ARBA" id="ARBA00022475"/>
    </source>
</evidence>
<feature type="transmembrane region" description="Helical" evidence="6">
    <location>
        <begin position="107"/>
        <end position="126"/>
    </location>
</feature>
<keyword evidence="9" id="KW-1185">Reference proteome</keyword>
<dbReference type="PANTHER" id="PTHR36115">
    <property type="entry name" value="PROLINE-RICH ANTIGEN HOMOLOG-RELATED"/>
    <property type="match status" value="1"/>
</dbReference>
<evidence type="ECO:0000256" key="4">
    <source>
        <dbReference type="ARBA" id="ARBA00022989"/>
    </source>
</evidence>
<dbReference type="Proteomes" id="UP001335100">
    <property type="component" value="Unassembled WGS sequence"/>
</dbReference>
<evidence type="ECO:0000256" key="5">
    <source>
        <dbReference type="ARBA" id="ARBA00023136"/>
    </source>
</evidence>
<dbReference type="EMBL" id="JAZDQJ010000091">
    <property type="protein sequence ID" value="MEE1937794.1"/>
    <property type="molecule type" value="Genomic_DNA"/>
</dbReference>
<keyword evidence="4 6" id="KW-1133">Transmembrane helix</keyword>
<proteinExistence type="predicted"/>
<protein>
    <submittedName>
        <fullName evidence="8">RDD family protein</fullName>
    </submittedName>
</protein>
<evidence type="ECO:0000259" key="7">
    <source>
        <dbReference type="Pfam" id="PF06271"/>
    </source>
</evidence>
<evidence type="ECO:0000256" key="1">
    <source>
        <dbReference type="ARBA" id="ARBA00004651"/>
    </source>
</evidence>
<reference evidence="8 9" key="1">
    <citation type="submission" date="2024-01" db="EMBL/GenBank/DDBJ databases">
        <title>Unpublished Manusciprt.</title>
        <authorList>
            <person name="Duman M."/>
            <person name="Valdes E.G."/>
            <person name="Ajmi N."/>
            <person name="Altun S."/>
            <person name="Saticioglu I.B."/>
        </authorList>
    </citation>
    <scope>NUCLEOTIDE SEQUENCE [LARGE SCALE GENOMIC DNA]</scope>
    <source>
        <strain evidence="8 9">148P</strain>
    </source>
</reference>
<name>A0ABU7I1U1_9PSED</name>
<evidence type="ECO:0000313" key="8">
    <source>
        <dbReference type="EMBL" id="MEE1937794.1"/>
    </source>
</evidence>
<accession>A0ABU7I1U1</accession>
<feature type="domain" description="RDD" evidence="7">
    <location>
        <begin position="16"/>
        <end position="138"/>
    </location>
</feature>
<dbReference type="InterPro" id="IPR010432">
    <property type="entry name" value="RDD"/>
</dbReference>
<dbReference type="Pfam" id="PF06271">
    <property type="entry name" value="RDD"/>
    <property type="match status" value="1"/>
</dbReference>
<gene>
    <name evidence="8" type="ORF">V0R50_31660</name>
</gene>
<feature type="transmembrane region" description="Helical" evidence="6">
    <location>
        <begin position="23"/>
        <end position="43"/>
    </location>
</feature>
<comment type="subcellular location">
    <subcellularLocation>
        <location evidence="1">Cell membrane</location>
        <topology evidence="1">Multi-pass membrane protein</topology>
    </subcellularLocation>
</comment>
<evidence type="ECO:0000256" key="3">
    <source>
        <dbReference type="ARBA" id="ARBA00022692"/>
    </source>
</evidence>
<keyword evidence="3 6" id="KW-0812">Transmembrane</keyword>
<comment type="caution">
    <text evidence="8">The sequence shown here is derived from an EMBL/GenBank/DDBJ whole genome shotgun (WGS) entry which is preliminary data.</text>
</comment>